<dbReference type="EMBL" id="CP035758">
    <property type="protein sequence ID" value="QBD75943.1"/>
    <property type="molecule type" value="Genomic_DNA"/>
</dbReference>
<evidence type="ECO:0000259" key="1">
    <source>
        <dbReference type="PROSITE" id="PS50995"/>
    </source>
</evidence>
<dbReference type="PANTHER" id="PTHR33164:SF106">
    <property type="entry name" value="TRANSCRIPTIONAL REGULATORY PROTEIN"/>
    <property type="match status" value="1"/>
</dbReference>
<dbReference type="Proteomes" id="UP000290365">
    <property type="component" value="Chromosome"/>
</dbReference>
<reference evidence="2 3" key="1">
    <citation type="submission" date="2019-01" db="EMBL/GenBank/DDBJ databases">
        <title>Ktedonosporobacter rubrisoli SCAWS-G2.</title>
        <authorList>
            <person name="Huang Y."/>
            <person name="Yan B."/>
        </authorList>
    </citation>
    <scope>NUCLEOTIDE SEQUENCE [LARGE SCALE GENOMIC DNA]</scope>
    <source>
        <strain evidence="2 3">SCAWS-G2</strain>
    </source>
</reference>
<keyword evidence="3" id="KW-1185">Reference proteome</keyword>
<dbReference type="InterPro" id="IPR000835">
    <property type="entry name" value="HTH_MarR-typ"/>
</dbReference>
<evidence type="ECO:0000313" key="3">
    <source>
        <dbReference type="Proteomes" id="UP000290365"/>
    </source>
</evidence>
<dbReference type="InterPro" id="IPR036390">
    <property type="entry name" value="WH_DNA-bd_sf"/>
</dbReference>
<dbReference type="KEGG" id="kbs:EPA93_07940"/>
<dbReference type="Pfam" id="PF12802">
    <property type="entry name" value="MarR_2"/>
    <property type="match status" value="1"/>
</dbReference>
<dbReference type="PROSITE" id="PS50995">
    <property type="entry name" value="HTH_MARR_2"/>
    <property type="match status" value="1"/>
</dbReference>
<dbReference type="RefSeq" id="WP_129886539.1">
    <property type="nucleotide sequence ID" value="NZ_CP035758.1"/>
</dbReference>
<dbReference type="PANTHER" id="PTHR33164">
    <property type="entry name" value="TRANSCRIPTIONAL REGULATOR, MARR FAMILY"/>
    <property type="match status" value="1"/>
</dbReference>
<feature type="domain" description="HTH marR-type" evidence="1">
    <location>
        <begin position="6"/>
        <end position="147"/>
    </location>
</feature>
<organism evidence="2 3">
    <name type="scientific">Ktedonosporobacter rubrisoli</name>
    <dbReference type="NCBI Taxonomy" id="2509675"/>
    <lineage>
        <taxon>Bacteria</taxon>
        <taxon>Bacillati</taxon>
        <taxon>Chloroflexota</taxon>
        <taxon>Ktedonobacteria</taxon>
        <taxon>Ktedonobacterales</taxon>
        <taxon>Ktedonosporobacteraceae</taxon>
        <taxon>Ktedonosporobacter</taxon>
    </lineage>
</organism>
<dbReference type="SMART" id="SM00347">
    <property type="entry name" value="HTH_MARR"/>
    <property type="match status" value="1"/>
</dbReference>
<dbReference type="SUPFAM" id="SSF46785">
    <property type="entry name" value="Winged helix' DNA-binding domain"/>
    <property type="match status" value="1"/>
</dbReference>
<accession>A0A4P6JLJ4</accession>
<proteinExistence type="predicted"/>
<dbReference type="Gene3D" id="1.10.10.10">
    <property type="entry name" value="Winged helix-like DNA-binding domain superfamily/Winged helix DNA-binding domain"/>
    <property type="match status" value="1"/>
</dbReference>
<dbReference type="GO" id="GO:0003700">
    <property type="term" value="F:DNA-binding transcription factor activity"/>
    <property type="evidence" value="ECO:0007669"/>
    <property type="project" value="InterPro"/>
</dbReference>
<dbReference type="InterPro" id="IPR036388">
    <property type="entry name" value="WH-like_DNA-bd_sf"/>
</dbReference>
<dbReference type="CDD" id="cd00090">
    <property type="entry name" value="HTH_ARSR"/>
    <property type="match status" value="1"/>
</dbReference>
<protein>
    <submittedName>
        <fullName evidence="2">MarR family transcriptional regulator</fullName>
    </submittedName>
</protein>
<dbReference type="GO" id="GO:0006950">
    <property type="term" value="P:response to stress"/>
    <property type="evidence" value="ECO:0007669"/>
    <property type="project" value="TreeGrafter"/>
</dbReference>
<name>A0A4P6JLJ4_KTERU</name>
<evidence type="ECO:0000313" key="2">
    <source>
        <dbReference type="EMBL" id="QBD75943.1"/>
    </source>
</evidence>
<dbReference type="OrthoDB" id="144076at2"/>
<gene>
    <name evidence="2" type="ORF">EPA93_07940</name>
</gene>
<dbReference type="InterPro" id="IPR039422">
    <property type="entry name" value="MarR/SlyA-like"/>
</dbReference>
<dbReference type="AlphaFoldDB" id="A0A4P6JLJ4"/>
<dbReference type="InterPro" id="IPR011991">
    <property type="entry name" value="ArsR-like_HTH"/>
</dbReference>
<sequence length="366" mass="40233">MSSGSQDKNAKVLEELMRELRQSISLSSSLLRAATTRTGMAVTDIQVLDLLELMGPLTAGQLAELTGLTTGAITRILVRLEKVGLLRRERDKIDGRKIIVRLAAGKDDEQQVRSILPSVGKIWGEAASRYNEEQIAFLLEFLQHSNRQARQELLFLQQEAPAEEEGNFSAPLEEQVRGRLAVSAGNYRLSLRADTLLERLYQARFEGPLPRVSTKDGAVIMRYPRNLLRLGEKQGIAEIALSAAIPWRIALQDGTGEISAHLRELDLAKLEVMGGYSLLHLELGTPSGVVPIFLGASISRVEVQRPAGVAVRIHITGWVSELVFDGQRWSGSGPDARLQSPGFDPSAPCYAIEVTGYAEKITIFSR</sequence>